<dbReference type="EMBL" id="QYAD01000001">
    <property type="protein sequence ID" value="MBL3688809.1"/>
    <property type="molecule type" value="Genomic_DNA"/>
</dbReference>
<dbReference type="Pfam" id="PF00356">
    <property type="entry name" value="LacI"/>
    <property type="match status" value="1"/>
</dbReference>
<dbReference type="CDD" id="cd01392">
    <property type="entry name" value="HTH_LacI"/>
    <property type="match status" value="1"/>
</dbReference>
<evidence type="ECO:0000256" key="1">
    <source>
        <dbReference type="ARBA" id="ARBA00023015"/>
    </source>
</evidence>
<keyword evidence="2" id="KW-0238">DNA-binding</keyword>
<dbReference type="PANTHER" id="PTHR30146:SF153">
    <property type="entry name" value="LACTOSE OPERON REPRESSOR"/>
    <property type="match status" value="1"/>
</dbReference>
<comment type="caution">
    <text evidence="6">The sequence shown here is derived from an EMBL/GenBank/DDBJ whole genome shotgun (WGS) entry which is preliminary data.</text>
</comment>
<sequence>MPTKRGITIRDVARRAGVSITAVSHALNGKGTISDLTREKVQRIADDMGYQADALARGLRRSRMGVIGLVLRPLDSLGSYAPNGVDYFLRFAGASAARALDLGLGLMQVGDLTKRPITPLAFSLDGYIVMDPMADDPVVRLLTGREMPYVTLNRDVFRPEVTNWVASDDTRSSWESFEHLASRGARSISMVAGTDQNSWNHDYEEAYRAWCAARGVESRVYRVPEADAEAGGRRAALMLLADGFPDAVHCMTGRHAAGLQSELAQRGLRTPRDYLLLAASDAEQTRRADPPITAFDLEPEALAVATVEKLDALIRGEDTGAGTLVASRLIVRESTAGSSAESEERA</sequence>
<evidence type="ECO:0000256" key="2">
    <source>
        <dbReference type="ARBA" id="ARBA00023125"/>
    </source>
</evidence>
<accession>A0ABS1SLE5</accession>
<dbReference type="InterPro" id="IPR028082">
    <property type="entry name" value="Peripla_BP_I"/>
</dbReference>
<dbReference type="RefSeq" id="WP_202380819.1">
    <property type="nucleotide sequence ID" value="NZ_BAAAMA010000003.1"/>
</dbReference>
<evidence type="ECO:0000259" key="4">
    <source>
        <dbReference type="PROSITE" id="PS50932"/>
    </source>
</evidence>
<dbReference type="SUPFAM" id="SSF53822">
    <property type="entry name" value="Periplasmic binding protein-like I"/>
    <property type="match status" value="1"/>
</dbReference>
<proteinExistence type="predicted"/>
<dbReference type="InterPro" id="IPR000843">
    <property type="entry name" value="HTH_LacI"/>
</dbReference>
<feature type="domain" description="HTH cro/C1-type" evidence="5">
    <location>
        <begin position="4"/>
        <end position="55"/>
    </location>
</feature>
<dbReference type="PANTHER" id="PTHR30146">
    <property type="entry name" value="LACI-RELATED TRANSCRIPTIONAL REPRESSOR"/>
    <property type="match status" value="1"/>
</dbReference>
<dbReference type="Pfam" id="PF13377">
    <property type="entry name" value="Peripla_BP_3"/>
    <property type="match status" value="1"/>
</dbReference>
<protein>
    <submittedName>
        <fullName evidence="6">LacI family transcriptional regulator</fullName>
    </submittedName>
</protein>
<dbReference type="PROSITE" id="PS50943">
    <property type="entry name" value="HTH_CROC1"/>
    <property type="match status" value="1"/>
</dbReference>
<dbReference type="InterPro" id="IPR010982">
    <property type="entry name" value="Lambda_DNA-bd_dom_sf"/>
</dbReference>
<dbReference type="SMART" id="SM00354">
    <property type="entry name" value="HTH_LACI"/>
    <property type="match status" value="1"/>
</dbReference>
<dbReference type="Proteomes" id="UP001646141">
    <property type="component" value="Unassembled WGS sequence"/>
</dbReference>
<dbReference type="Gene3D" id="3.40.50.2300">
    <property type="match status" value="2"/>
</dbReference>
<dbReference type="InterPro" id="IPR001387">
    <property type="entry name" value="Cro/C1-type_HTH"/>
</dbReference>
<evidence type="ECO:0000259" key="5">
    <source>
        <dbReference type="PROSITE" id="PS50943"/>
    </source>
</evidence>
<keyword evidence="1" id="KW-0805">Transcription regulation</keyword>
<dbReference type="PROSITE" id="PS50932">
    <property type="entry name" value="HTH_LACI_2"/>
    <property type="match status" value="1"/>
</dbReference>
<evidence type="ECO:0000313" key="6">
    <source>
        <dbReference type="EMBL" id="MBL3688809.1"/>
    </source>
</evidence>
<dbReference type="PROSITE" id="PS00356">
    <property type="entry name" value="HTH_LACI_1"/>
    <property type="match status" value="1"/>
</dbReference>
<reference evidence="6 7" key="1">
    <citation type="submission" date="2018-09" db="EMBL/GenBank/DDBJ databases">
        <title>Comparative genomics of Leucobacter spp.</title>
        <authorList>
            <person name="Reis A.C."/>
            <person name="Kolvenbach B.A."/>
            <person name="Corvini P.F.X."/>
            <person name="Nunes O.C."/>
        </authorList>
    </citation>
    <scope>NUCLEOTIDE SEQUENCE [LARGE SCALE GENOMIC DNA]</scope>
    <source>
        <strain evidence="6 7">L-1</strain>
    </source>
</reference>
<dbReference type="InterPro" id="IPR046335">
    <property type="entry name" value="LacI/GalR-like_sensor"/>
</dbReference>
<feature type="domain" description="HTH lacI-type" evidence="4">
    <location>
        <begin position="7"/>
        <end position="61"/>
    </location>
</feature>
<name>A0ABS1SLE5_9MICO</name>
<dbReference type="SUPFAM" id="SSF47413">
    <property type="entry name" value="lambda repressor-like DNA-binding domains"/>
    <property type="match status" value="1"/>
</dbReference>
<organism evidence="6 7">
    <name type="scientific">Leucobacter chromiireducens subsp. chromiireducens</name>
    <dbReference type="NCBI Taxonomy" id="660067"/>
    <lineage>
        <taxon>Bacteria</taxon>
        <taxon>Bacillati</taxon>
        <taxon>Actinomycetota</taxon>
        <taxon>Actinomycetes</taxon>
        <taxon>Micrococcales</taxon>
        <taxon>Microbacteriaceae</taxon>
        <taxon>Leucobacter</taxon>
    </lineage>
</organism>
<keyword evidence="7" id="KW-1185">Reference proteome</keyword>
<evidence type="ECO:0000313" key="7">
    <source>
        <dbReference type="Proteomes" id="UP001646141"/>
    </source>
</evidence>
<gene>
    <name evidence="6" type="ORF">D3226_02390</name>
</gene>
<dbReference type="Gene3D" id="1.10.260.40">
    <property type="entry name" value="lambda repressor-like DNA-binding domains"/>
    <property type="match status" value="1"/>
</dbReference>
<keyword evidence="3" id="KW-0804">Transcription</keyword>
<evidence type="ECO:0000256" key="3">
    <source>
        <dbReference type="ARBA" id="ARBA00023163"/>
    </source>
</evidence>